<evidence type="ECO:0000313" key="1">
    <source>
        <dbReference type="EMBL" id="OWZ22097.1"/>
    </source>
</evidence>
<name>A0A225WYG7_9STRA</name>
<reference evidence="2" key="1">
    <citation type="submission" date="2017-03" db="EMBL/GenBank/DDBJ databases">
        <title>Phytopthora megakarya and P. palmivora, two closely related causual agents of cacao black pod achieved similar genome size and gene model numbers by different mechanisms.</title>
        <authorList>
            <person name="Ali S."/>
            <person name="Shao J."/>
            <person name="Larry D.J."/>
            <person name="Kronmiller B."/>
            <person name="Shen D."/>
            <person name="Strem M.D."/>
            <person name="Melnick R.L."/>
            <person name="Guiltinan M.J."/>
            <person name="Tyler B.M."/>
            <person name="Meinhardt L.W."/>
            <person name="Bailey B.A."/>
        </authorList>
    </citation>
    <scope>NUCLEOTIDE SEQUENCE [LARGE SCALE GENOMIC DNA]</scope>
    <source>
        <strain evidence="2">zdho120</strain>
    </source>
</reference>
<gene>
    <name evidence="1" type="ORF">PHMEG_0003237</name>
</gene>
<organism evidence="1 2">
    <name type="scientific">Phytophthora megakarya</name>
    <dbReference type="NCBI Taxonomy" id="4795"/>
    <lineage>
        <taxon>Eukaryota</taxon>
        <taxon>Sar</taxon>
        <taxon>Stramenopiles</taxon>
        <taxon>Oomycota</taxon>
        <taxon>Peronosporomycetes</taxon>
        <taxon>Peronosporales</taxon>
        <taxon>Peronosporaceae</taxon>
        <taxon>Phytophthora</taxon>
    </lineage>
</organism>
<sequence length="66" mass="7663">MSLNEKALMSTEIFGFFKNKKSTCVNIKSFVIDKPFVAWYVLEECCPEAVVLLGQFRVIIDWKNGW</sequence>
<accession>A0A225WYG7</accession>
<keyword evidence="2" id="KW-1185">Reference proteome</keyword>
<protein>
    <submittedName>
        <fullName evidence="1">Uncharacterized protein</fullName>
    </submittedName>
</protein>
<comment type="caution">
    <text evidence="1">The sequence shown here is derived from an EMBL/GenBank/DDBJ whole genome shotgun (WGS) entry which is preliminary data.</text>
</comment>
<proteinExistence type="predicted"/>
<dbReference type="EMBL" id="NBNE01000162">
    <property type="protein sequence ID" value="OWZ22097.1"/>
    <property type="molecule type" value="Genomic_DNA"/>
</dbReference>
<dbReference type="AlphaFoldDB" id="A0A225WYG7"/>
<evidence type="ECO:0000313" key="2">
    <source>
        <dbReference type="Proteomes" id="UP000198211"/>
    </source>
</evidence>
<dbReference type="Proteomes" id="UP000198211">
    <property type="component" value="Unassembled WGS sequence"/>
</dbReference>